<sequence>MDSEERNKLIEKLQQDTEDYLANCKPGKYKDGWKEETWEKEMEEHPLFASKLPEDTEMPPLVEALQQLKYDTDMNGPDELAENYKEDGNNNFKLKKYRWAVASYTEGLKQKCTNAELNAQLYCNRAAAHFRLQNYGSSLADAVSALKLKPSYNKALTRAALCSWELKRAQDCLEWCSKILKLEPGNAIMLDLKDKAEKQLKQEERDRRKEQQRARREAAKAAALRSALAERGFKVPEAEEEAAEALERLTPTHPALQSHRVHLSDDGADLVWPAVFLYPETMESDFVQQFDERSTFGEQTDVLFGDPNNQPEWNADGRYAPGKVTVWFKHKISGVPVPVLPTCTLKEIILDKRFQVDNGTPSFWVLPKGSAYEARFLRETGKQ</sequence>
<dbReference type="CDD" id="cd21380">
    <property type="entry name" value="CTWD_Cns1"/>
    <property type="match status" value="1"/>
</dbReference>
<dbReference type="SUPFAM" id="SSF48452">
    <property type="entry name" value="TPR-like"/>
    <property type="match status" value="1"/>
</dbReference>
<name>A0A131XUU2_IXORI</name>
<feature type="domain" description="Cns1/TTC4 wheel" evidence="5">
    <location>
        <begin position="268"/>
        <end position="371"/>
    </location>
</feature>
<dbReference type="Gene3D" id="1.25.40.10">
    <property type="entry name" value="Tetratricopeptide repeat domain"/>
    <property type="match status" value="1"/>
</dbReference>
<dbReference type="GO" id="GO:0030544">
    <property type="term" value="F:Hsp70 protein binding"/>
    <property type="evidence" value="ECO:0007669"/>
    <property type="project" value="TreeGrafter"/>
</dbReference>
<keyword evidence="4" id="KW-0175">Coiled coil</keyword>
<protein>
    <submittedName>
        <fullName evidence="6">Putative hsp90 co-chaperone cns1</fullName>
    </submittedName>
</protein>
<dbReference type="PANTHER" id="PTHR46035:SF1">
    <property type="entry name" value="TETRATRICOPEPTIDE REPEAT PROTEIN 4"/>
    <property type="match status" value="1"/>
</dbReference>
<dbReference type="PANTHER" id="PTHR46035">
    <property type="entry name" value="TETRATRICOPEPTIDE REPEAT PROTEIN 4"/>
    <property type="match status" value="1"/>
</dbReference>
<dbReference type="InterPro" id="IPR044059">
    <property type="entry name" value="Csn1/TTC4_wheel"/>
</dbReference>
<evidence type="ECO:0000313" key="6">
    <source>
        <dbReference type="EMBL" id="JAP71073.1"/>
    </source>
</evidence>
<dbReference type="InterPro" id="IPR019734">
    <property type="entry name" value="TPR_rpt"/>
</dbReference>
<keyword evidence="2" id="KW-0802">TPR repeat</keyword>
<dbReference type="GO" id="GO:0005829">
    <property type="term" value="C:cytosol"/>
    <property type="evidence" value="ECO:0007669"/>
    <property type="project" value="TreeGrafter"/>
</dbReference>
<evidence type="ECO:0000256" key="2">
    <source>
        <dbReference type="ARBA" id="ARBA00022803"/>
    </source>
</evidence>
<evidence type="ECO:0000256" key="3">
    <source>
        <dbReference type="ARBA" id="ARBA00023602"/>
    </source>
</evidence>
<dbReference type="GO" id="GO:0005634">
    <property type="term" value="C:nucleus"/>
    <property type="evidence" value="ECO:0007669"/>
    <property type="project" value="TreeGrafter"/>
</dbReference>
<evidence type="ECO:0000256" key="1">
    <source>
        <dbReference type="ARBA" id="ARBA00022737"/>
    </source>
</evidence>
<evidence type="ECO:0000256" key="4">
    <source>
        <dbReference type="SAM" id="Coils"/>
    </source>
</evidence>
<evidence type="ECO:0000259" key="5">
    <source>
        <dbReference type="Pfam" id="PF18972"/>
    </source>
</evidence>
<accession>A0A131XUU2</accession>
<dbReference type="AlphaFoldDB" id="A0A131XUU2"/>
<organism evidence="6">
    <name type="scientific">Ixodes ricinus</name>
    <name type="common">Common tick</name>
    <name type="synonym">Acarus ricinus</name>
    <dbReference type="NCBI Taxonomy" id="34613"/>
    <lineage>
        <taxon>Eukaryota</taxon>
        <taxon>Metazoa</taxon>
        <taxon>Ecdysozoa</taxon>
        <taxon>Arthropoda</taxon>
        <taxon>Chelicerata</taxon>
        <taxon>Arachnida</taxon>
        <taxon>Acari</taxon>
        <taxon>Parasitiformes</taxon>
        <taxon>Ixodida</taxon>
        <taxon>Ixodoidea</taxon>
        <taxon>Ixodidae</taxon>
        <taxon>Ixodinae</taxon>
        <taxon>Ixodes</taxon>
    </lineage>
</organism>
<dbReference type="GO" id="GO:0006457">
    <property type="term" value="P:protein folding"/>
    <property type="evidence" value="ECO:0007669"/>
    <property type="project" value="TreeGrafter"/>
</dbReference>
<proteinExistence type="evidence at transcript level"/>
<comment type="similarity">
    <text evidence="3">Belongs to the TTC4 family.</text>
</comment>
<dbReference type="GO" id="GO:0051879">
    <property type="term" value="F:Hsp90 protein binding"/>
    <property type="evidence" value="ECO:0007669"/>
    <property type="project" value="InterPro"/>
</dbReference>
<keyword evidence="1" id="KW-0677">Repeat</keyword>
<dbReference type="InterPro" id="IPR011990">
    <property type="entry name" value="TPR-like_helical_dom_sf"/>
</dbReference>
<dbReference type="SMART" id="SM00028">
    <property type="entry name" value="TPR"/>
    <property type="match status" value="3"/>
</dbReference>
<feature type="coiled-coil region" evidence="4">
    <location>
        <begin position="186"/>
        <end position="221"/>
    </location>
</feature>
<reference evidence="6" key="1">
    <citation type="submission" date="2016-02" db="EMBL/GenBank/DDBJ databases">
        <title>RNAseq analyses of the midgut from blood- or serum-fed Ixodes ricinus ticks.</title>
        <authorList>
            <person name="Perner J."/>
            <person name="Provaznik J."/>
            <person name="Schrenkova J."/>
            <person name="Urbanova V."/>
            <person name="Ribeiro J.M."/>
            <person name="Kopacek P."/>
        </authorList>
    </citation>
    <scope>NUCLEOTIDE SEQUENCE</scope>
    <source>
        <tissue evidence="6">Gut</tissue>
    </source>
</reference>
<dbReference type="EMBL" id="GEFM01004723">
    <property type="protein sequence ID" value="JAP71073.1"/>
    <property type="molecule type" value="mRNA"/>
</dbReference>
<dbReference type="Pfam" id="PF18972">
    <property type="entry name" value="Wheel"/>
    <property type="match status" value="1"/>
</dbReference>